<evidence type="ECO:0000313" key="2">
    <source>
        <dbReference type="Proteomes" id="UP000199687"/>
    </source>
</evidence>
<dbReference type="EMBL" id="FOGL01000024">
    <property type="protein sequence ID" value="SES21426.1"/>
    <property type="molecule type" value="Genomic_DNA"/>
</dbReference>
<organism evidence="1 2">
    <name type="scientific">Gracilibacillus ureilyticus</name>
    <dbReference type="NCBI Taxonomy" id="531814"/>
    <lineage>
        <taxon>Bacteria</taxon>
        <taxon>Bacillati</taxon>
        <taxon>Bacillota</taxon>
        <taxon>Bacilli</taxon>
        <taxon>Bacillales</taxon>
        <taxon>Bacillaceae</taxon>
        <taxon>Gracilibacillus</taxon>
    </lineage>
</organism>
<evidence type="ECO:0000313" key="1">
    <source>
        <dbReference type="EMBL" id="SES21426.1"/>
    </source>
</evidence>
<name>A0A1H9VI12_9BACI</name>
<sequence>MVIQHLRREKGHITREASDYLLEQNKKSSELFKGIRNNTYDDLWGEIERTYQEQLQKIEEEYEENVEV</sequence>
<gene>
    <name evidence="1" type="ORF">SAMN04487944_1248</name>
</gene>
<dbReference type="Proteomes" id="UP000199687">
    <property type="component" value="Unassembled WGS sequence"/>
</dbReference>
<dbReference type="AlphaFoldDB" id="A0A1H9VI12"/>
<dbReference type="STRING" id="531814.SAMN04487944_1248"/>
<proteinExistence type="predicted"/>
<reference evidence="1 2" key="1">
    <citation type="submission" date="2016-10" db="EMBL/GenBank/DDBJ databases">
        <authorList>
            <person name="de Groot N.N."/>
        </authorList>
    </citation>
    <scope>NUCLEOTIDE SEQUENCE [LARGE SCALE GENOMIC DNA]</scope>
    <source>
        <strain evidence="1 2">CGMCC 1.7727</strain>
    </source>
</reference>
<keyword evidence="2" id="KW-1185">Reference proteome</keyword>
<dbReference type="RefSeq" id="WP_089743808.1">
    <property type="nucleotide sequence ID" value="NZ_FOGL01000024.1"/>
</dbReference>
<accession>A0A1H9VI12</accession>
<protein>
    <submittedName>
        <fullName evidence="1">Uncharacterized protein</fullName>
    </submittedName>
</protein>